<evidence type="ECO:0000313" key="3">
    <source>
        <dbReference type="Proteomes" id="UP000586305"/>
    </source>
</evidence>
<name>A0A849VH55_9GAMM</name>
<keyword evidence="1" id="KW-1133">Transmembrane helix</keyword>
<keyword evidence="3" id="KW-1185">Reference proteome</keyword>
<dbReference type="EMBL" id="JABBPG010000016">
    <property type="protein sequence ID" value="NOU53089.1"/>
    <property type="molecule type" value="Genomic_DNA"/>
</dbReference>
<evidence type="ECO:0000313" key="2">
    <source>
        <dbReference type="EMBL" id="NOU53089.1"/>
    </source>
</evidence>
<accession>A0A849VH55</accession>
<evidence type="ECO:0000256" key="1">
    <source>
        <dbReference type="SAM" id="Phobius"/>
    </source>
</evidence>
<comment type="caution">
    <text evidence="2">The sequence shown here is derived from an EMBL/GenBank/DDBJ whole genome shotgun (WGS) entry which is preliminary data.</text>
</comment>
<sequence length="107" mass="11712">MMTETANDLPTAIINTWLSCIEKLLNFKVLYSFSFIGAFAYLLFSSDWVAALIGAPVLAALLTLSFSLIVFVVGIMMLIPLGVWLLARSILLPLLLASPTTHQSRLP</sequence>
<dbReference type="AlphaFoldDB" id="A0A849VH55"/>
<reference evidence="2 3" key="1">
    <citation type="submission" date="2020-04" db="EMBL/GenBank/DDBJ databases">
        <title>Pseudoalteromonas caenipelagi sp. nov., isolated from a tidal flat.</title>
        <authorList>
            <person name="Park S."/>
            <person name="Yoon J.-H."/>
        </authorList>
    </citation>
    <scope>NUCLEOTIDE SEQUENCE [LARGE SCALE GENOMIC DNA]</scope>
    <source>
        <strain evidence="2 3">JBTF-M23</strain>
    </source>
</reference>
<dbReference type="RefSeq" id="WP_171628125.1">
    <property type="nucleotide sequence ID" value="NZ_JABBPG010000016.1"/>
</dbReference>
<gene>
    <name evidence="2" type="ORF">HG263_21550</name>
</gene>
<keyword evidence="1" id="KW-0472">Membrane</keyword>
<keyword evidence="1" id="KW-0812">Transmembrane</keyword>
<feature type="transmembrane region" description="Helical" evidence="1">
    <location>
        <begin position="29"/>
        <end position="51"/>
    </location>
</feature>
<proteinExistence type="predicted"/>
<feature type="transmembrane region" description="Helical" evidence="1">
    <location>
        <begin position="57"/>
        <end position="86"/>
    </location>
</feature>
<dbReference type="Proteomes" id="UP000586305">
    <property type="component" value="Unassembled WGS sequence"/>
</dbReference>
<organism evidence="2 3">
    <name type="scientific">Pseudoalteromonas caenipelagi</name>
    <dbReference type="NCBI Taxonomy" id="2726988"/>
    <lineage>
        <taxon>Bacteria</taxon>
        <taxon>Pseudomonadati</taxon>
        <taxon>Pseudomonadota</taxon>
        <taxon>Gammaproteobacteria</taxon>
        <taxon>Alteromonadales</taxon>
        <taxon>Pseudoalteromonadaceae</taxon>
        <taxon>Pseudoalteromonas</taxon>
    </lineage>
</organism>
<protein>
    <submittedName>
        <fullName evidence="2">Uncharacterized protein</fullName>
    </submittedName>
</protein>